<name>A0A2C9CSE5_9RHOB</name>
<evidence type="ECO:0000256" key="2">
    <source>
        <dbReference type="SAM" id="Coils"/>
    </source>
</evidence>
<dbReference type="AlphaFoldDB" id="A0A2C9CSE5"/>
<organism evidence="3 4">
    <name type="scientific">Pontivivens marinum</name>
    <dbReference type="NCBI Taxonomy" id="1690039"/>
    <lineage>
        <taxon>Bacteria</taxon>
        <taxon>Pseudomonadati</taxon>
        <taxon>Pseudomonadota</taxon>
        <taxon>Alphaproteobacteria</taxon>
        <taxon>Rhodobacterales</taxon>
        <taxon>Paracoccaceae</taxon>
        <taxon>Pontivivens</taxon>
    </lineage>
</organism>
<feature type="coiled-coil region" evidence="2">
    <location>
        <begin position="107"/>
        <end position="141"/>
    </location>
</feature>
<comment type="similarity">
    <text evidence="1">Belongs to the PspA/Vipp/IM30 family.</text>
</comment>
<evidence type="ECO:0000256" key="1">
    <source>
        <dbReference type="ARBA" id="ARBA00043985"/>
    </source>
</evidence>
<sequence>MNDVHKHFVKGDMMLKLIETLWRGNQARMHDAATDRYAVELIEQKIRDAQTAFRAAKGTLATLIQRERVEARALETLDARITDLTTRAEMALRDGREYLAQDAATSLADLENERQVRRDTLDRLQAKCARLQHNLDRTNRRIIDLRQGAIGARAVDRERRAQASLGASAATPHMAEAEELIARVMGADDPFEHDQIVQEIDAGLNGSDVTTRLGAAGYGAPTRIRADDVLARLRANRNATLTQAAPTQAKG</sequence>
<gene>
    <name evidence="3" type="ORF">SAMN06273572_103165</name>
</gene>
<dbReference type="Proteomes" id="UP000220034">
    <property type="component" value="Unassembled WGS sequence"/>
</dbReference>
<reference evidence="4" key="1">
    <citation type="submission" date="2017-09" db="EMBL/GenBank/DDBJ databases">
        <authorList>
            <person name="Varghese N."/>
            <person name="Submissions S."/>
        </authorList>
    </citation>
    <scope>NUCLEOTIDE SEQUENCE [LARGE SCALE GENOMIC DNA]</scope>
    <source>
        <strain evidence="4">C7</strain>
    </source>
</reference>
<dbReference type="EMBL" id="OCTN01000003">
    <property type="protein sequence ID" value="SOH94138.1"/>
    <property type="molecule type" value="Genomic_DNA"/>
</dbReference>
<dbReference type="InterPro" id="IPR007157">
    <property type="entry name" value="PspA_VIPP1"/>
</dbReference>
<keyword evidence="2" id="KW-0175">Coiled coil</keyword>
<dbReference type="Pfam" id="PF04012">
    <property type="entry name" value="PspA_IM30"/>
    <property type="match status" value="1"/>
</dbReference>
<protein>
    <submittedName>
        <fullName evidence="3">Phage shock protein A (PspA) family protein</fullName>
    </submittedName>
</protein>
<proteinExistence type="inferred from homology"/>
<evidence type="ECO:0000313" key="4">
    <source>
        <dbReference type="Proteomes" id="UP000220034"/>
    </source>
</evidence>
<keyword evidence="4" id="KW-1185">Reference proteome</keyword>
<accession>A0A2C9CSE5</accession>
<evidence type="ECO:0000313" key="3">
    <source>
        <dbReference type="EMBL" id="SOH94138.1"/>
    </source>
</evidence>